<organism evidence="3 4">
    <name type="scientific">Cupriavidus numazuensis</name>
    <dbReference type="NCBI Taxonomy" id="221992"/>
    <lineage>
        <taxon>Bacteria</taxon>
        <taxon>Pseudomonadati</taxon>
        <taxon>Pseudomonadota</taxon>
        <taxon>Betaproteobacteria</taxon>
        <taxon>Burkholderiales</taxon>
        <taxon>Burkholderiaceae</taxon>
        <taxon>Cupriavidus</taxon>
    </lineage>
</organism>
<dbReference type="SUPFAM" id="SSF53756">
    <property type="entry name" value="UDP-Glycosyltransferase/glycogen phosphorylase"/>
    <property type="match status" value="1"/>
</dbReference>
<comment type="caution">
    <text evidence="3">The sequence shown here is derived from an EMBL/GenBank/DDBJ whole genome shotgun (WGS) entry which is preliminary data.</text>
</comment>
<evidence type="ECO:0000313" key="4">
    <source>
        <dbReference type="Proteomes" id="UP000672657"/>
    </source>
</evidence>
<gene>
    <name evidence="3" type="primary">bshA</name>
    <name evidence="3" type="ORF">LMG26411_03445</name>
</gene>
<keyword evidence="3" id="KW-0808">Transferase</keyword>
<name>A0ABM8TIQ1_9BURK</name>
<sequence>MRIAQIAPLQESCPPRQYGGTERVVAYLANELVRQGHDVTLFASGDSWTAARLVSCVPRALRTDPLVRDWLPYHVMMLEDVRRQADDFDVLHFHTDMLHFPLVRSLASRTLTTLHGRLDLPDLRPFYATFPDMPLVSISVEQRRPMPPVNWLGNVYHGLPESLLSFHGVPRGGYLAFLGRIAREKRPDRAIEIAVRSGMPLKIAAKVDRADQAYWDNEIEPLVRRHPNVEYLGEIGDREKPRFLGNARALLFPIDWPEPFGLVMIESMACGTPVIAFSSGSVPEVLDEGVTGFIVDSVDEAVAAVGRLGEIDRLGVRRAFSARFSAARMASDYVALYRRLCEPLSVNGHTHAEPAGHDAADLHVAPLTP</sequence>
<dbReference type="EC" id="2.4.1.-" evidence="3"/>
<dbReference type="PANTHER" id="PTHR12526">
    <property type="entry name" value="GLYCOSYLTRANSFERASE"/>
    <property type="match status" value="1"/>
</dbReference>
<keyword evidence="3" id="KW-0328">Glycosyltransferase</keyword>
<feature type="domain" description="Glycosyl transferase family 1" evidence="1">
    <location>
        <begin position="174"/>
        <end position="301"/>
    </location>
</feature>
<accession>A0ABM8TIQ1</accession>
<dbReference type="InterPro" id="IPR028098">
    <property type="entry name" value="Glyco_trans_4-like_N"/>
</dbReference>
<keyword evidence="4" id="KW-1185">Reference proteome</keyword>
<dbReference type="EMBL" id="CAJPVI010000020">
    <property type="protein sequence ID" value="CAG2149021.1"/>
    <property type="molecule type" value="Genomic_DNA"/>
</dbReference>
<feature type="domain" description="Glycosyltransferase subfamily 4-like N-terminal" evidence="2">
    <location>
        <begin position="18"/>
        <end position="119"/>
    </location>
</feature>
<evidence type="ECO:0000313" key="3">
    <source>
        <dbReference type="EMBL" id="CAG2149021.1"/>
    </source>
</evidence>
<dbReference type="Proteomes" id="UP000672657">
    <property type="component" value="Unassembled WGS sequence"/>
</dbReference>
<dbReference type="GO" id="GO:0016757">
    <property type="term" value="F:glycosyltransferase activity"/>
    <property type="evidence" value="ECO:0007669"/>
    <property type="project" value="UniProtKB-KW"/>
</dbReference>
<protein>
    <submittedName>
        <fullName evidence="3">N-acetyl-alpha-D-glucosaminyl L-malate synthase</fullName>
        <ecNumber evidence="3">2.4.1.-</ecNumber>
    </submittedName>
</protein>
<proteinExistence type="predicted"/>
<dbReference type="Gene3D" id="3.40.50.2000">
    <property type="entry name" value="Glycogen Phosphorylase B"/>
    <property type="match status" value="2"/>
</dbReference>
<dbReference type="RefSeq" id="WP_211954474.1">
    <property type="nucleotide sequence ID" value="NZ_CAJPVI010000020.1"/>
</dbReference>
<reference evidence="3 4" key="1">
    <citation type="submission" date="2021-03" db="EMBL/GenBank/DDBJ databases">
        <authorList>
            <person name="Peeters C."/>
        </authorList>
    </citation>
    <scope>NUCLEOTIDE SEQUENCE [LARGE SCALE GENOMIC DNA]</scope>
    <source>
        <strain evidence="3 4">LMG 26411</strain>
    </source>
</reference>
<dbReference type="InterPro" id="IPR001296">
    <property type="entry name" value="Glyco_trans_1"/>
</dbReference>
<evidence type="ECO:0000259" key="2">
    <source>
        <dbReference type="Pfam" id="PF13439"/>
    </source>
</evidence>
<dbReference type="PANTHER" id="PTHR12526:SF595">
    <property type="entry name" value="BLL5217 PROTEIN"/>
    <property type="match status" value="1"/>
</dbReference>
<dbReference type="Pfam" id="PF00534">
    <property type="entry name" value="Glycos_transf_1"/>
    <property type="match status" value="1"/>
</dbReference>
<dbReference type="Pfam" id="PF13439">
    <property type="entry name" value="Glyco_transf_4"/>
    <property type="match status" value="1"/>
</dbReference>
<dbReference type="CDD" id="cd03802">
    <property type="entry name" value="GT4_AviGT4-like"/>
    <property type="match status" value="1"/>
</dbReference>
<evidence type="ECO:0000259" key="1">
    <source>
        <dbReference type="Pfam" id="PF00534"/>
    </source>
</evidence>